<dbReference type="AlphaFoldDB" id="A0A9P7GQB8"/>
<evidence type="ECO:0000256" key="6">
    <source>
        <dbReference type="ARBA" id="ARBA00022729"/>
    </source>
</evidence>
<evidence type="ECO:0000256" key="5">
    <source>
        <dbReference type="ARBA" id="ARBA00022692"/>
    </source>
</evidence>
<keyword evidence="9" id="KW-0472">Membrane</keyword>
<dbReference type="PANTHER" id="PTHR28090:SF1">
    <property type="entry name" value="PROTEIN ROT1"/>
    <property type="match status" value="1"/>
</dbReference>
<evidence type="ECO:0000256" key="1">
    <source>
        <dbReference type="ARBA" id="ARBA00004115"/>
    </source>
</evidence>
<reference evidence="10" key="2">
    <citation type="submission" date="2021-10" db="EMBL/GenBank/DDBJ databases">
        <title>Phylogenomics reveals ancestral predisposition of the termite-cultivated fungus Termitomyces towards a domesticated lifestyle.</title>
        <authorList>
            <person name="Auxier B."/>
            <person name="Grum-Grzhimaylo A."/>
            <person name="Cardenas M.E."/>
            <person name="Lodge J.D."/>
            <person name="Laessoe T."/>
            <person name="Pedersen O."/>
            <person name="Smith M.E."/>
            <person name="Kuyper T.W."/>
            <person name="Franco-Molano E.A."/>
            <person name="Baroni T.J."/>
            <person name="Aanen D.K."/>
        </authorList>
    </citation>
    <scope>NUCLEOTIDE SEQUENCE</scope>
    <source>
        <strain evidence="10">D49</strain>
    </source>
</reference>
<dbReference type="EMBL" id="JABCKI010000012">
    <property type="protein sequence ID" value="KAG5654323.1"/>
    <property type="molecule type" value="Genomic_DNA"/>
</dbReference>
<dbReference type="GO" id="GO:0005789">
    <property type="term" value="C:endoplasmic reticulum membrane"/>
    <property type="evidence" value="ECO:0007669"/>
    <property type="project" value="UniProtKB-SubCell"/>
</dbReference>
<evidence type="ECO:0000256" key="8">
    <source>
        <dbReference type="ARBA" id="ARBA00022989"/>
    </source>
</evidence>
<dbReference type="PANTHER" id="PTHR28090">
    <property type="entry name" value="PROTEIN ROT1"/>
    <property type="match status" value="1"/>
</dbReference>
<proteinExistence type="inferred from homology"/>
<dbReference type="Pfam" id="PF10681">
    <property type="entry name" value="Rot1"/>
    <property type="match status" value="1"/>
</dbReference>
<dbReference type="InterPro" id="IPR019623">
    <property type="entry name" value="Rot1"/>
</dbReference>
<evidence type="ECO:0000256" key="7">
    <source>
        <dbReference type="ARBA" id="ARBA00022824"/>
    </source>
</evidence>
<dbReference type="GO" id="GO:0006458">
    <property type="term" value="P:'de novo' protein folding"/>
    <property type="evidence" value="ECO:0007669"/>
    <property type="project" value="InterPro"/>
</dbReference>
<evidence type="ECO:0000313" key="11">
    <source>
        <dbReference type="Proteomes" id="UP000717328"/>
    </source>
</evidence>
<dbReference type="OrthoDB" id="5327821at2759"/>
<sequence length="161" mass="17849">MEMFLPGTEPTCITGVIGWVHGTYALNSNGSITMTPLGDGYQQIQDPCAAISNFVENYNITEYYTQWRIFQDPVTGYKLHLFQFDGAPLAPMFQISTTPNMLPTQLLRNIPLDDGGNALGVKTQTRRWLFGKRSNDATRTVALGFVLSASMVTLSFVSMLL</sequence>
<keyword evidence="8" id="KW-1133">Transmembrane helix</keyword>
<evidence type="ECO:0000256" key="2">
    <source>
        <dbReference type="ARBA" id="ARBA00007149"/>
    </source>
</evidence>
<gene>
    <name evidence="10" type="ORF">H0H81_004742</name>
</gene>
<evidence type="ECO:0000256" key="4">
    <source>
        <dbReference type="ARBA" id="ARBA00017291"/>
    </source>
</evidence>
<dbReference type="GO" id="GO:0051082">
    <property type="term" value="F:unfolded protein binding"/>
    <property type="evidence" value="ECO:0007669"/>
    <property type="project" value="TreeGrafter"/>
</dbReference>
<keyword evidence="6" id="KW-0732">Signal</keyword>
<name>A0A9P7GQB8_9AGAR</name>
<keyword evidence="7" id="KW-0256">Endoplasmic reticulum</keyword>
<reference evidence="10" key="1">
    <citation type="submission" date="2021-02" db="EMBL/GenBank/DDBJ databases">
        <authorList>
            <person name="Nieuwenhuis M."/>
            <person name="Van De Peppel L.J.J."/>
        </authorList>
    </citation>
    <scope>NUCLEOTIDE SEQUENCE</scope>
    <source>
        <strain evidence="10">D49</strain>
    </source>
</reference>
<protein>
    <recommendedName>
        <fullName evidence="4">Protein ROT1</fullName>
    </recommendedName>
    <alternativeName>
        <fullName evidence="3">Protein rot1</fullName>
    </alternativeName>
</protein>
<comment type="caution">
    <text evidence="10">The sequence shown here is derived from an EMBL/GenBank/DDBJ whole genome shotgun (WGS) entry which is preliminary data.</text>
</comment>
<dbReference type="Proteomes" id="UP000717328">
    <property type="component" value="Unassembled WGS sequence"/>
</dbReference>
<evidence type="ECO:0000313" key="10">
    <source>
        <dbReference type="EMBL" id="KAG5654323.1"/>
    </source>
</evidence>
<accession>A0A9P7GQB8</accession>
<evidence type="ECO:0000256" key="3">
    <source>
        <dbReference type="ARBA" id="ARBA00016195"/>
    </source>
</evidence>
<comment type="subcellular location">
    <subcellularLocation>
        <location evidence="1">Endoplasmic reticulum membrane</location>
        <topology evidence="1">Single-pass type I membrane protein</topology>
    </subcellularLocation>
</comment>
<keyword evidence="11" id="KW-1185">Reference proteome</keyword>
<comment type="similarity">
    <text evidence="2">Belongs to the ROT1 family.</text>
</comment>
<organism evidence="10 11">
    <name type="scientific">Sphagnurus paluster</name>
    <dbReference type="NCBI Taxonomy" id="117069"/>
    <lineage>
        <taxon>Eukaryota</taxon>
        <taxon>Fungi</taxon>
        <taxon>Dikarya</taxon>
        <taxon>Basidiomycota</taxon>
        <taxon>Agaricomycotina</taxon>
        <taxon>Agaricomycetes</taxon>
        <taxon>Agaricomycetidae</taxon>
        <taxon>Agaricales</taxon>
        <taxon>Tricholomatineae</taxon>
        <taxon>Lyophyllaceae</taxon>
        <taxon>Sphagnurus</taxon>
    </lineage>
</organism>
<keyword evidence="5" id="KW-0812">Transmembrane</keyword>
<evidence type="ECO:0000256" key="9">
    <source>
        <dbReference type="ARBA" id="ARBA00023136"/>
    </source>
</evidence>